<dbReference type="Gene3D" id="3.50.70.10">
    <property type="match status" value="1"/>
</dbReference>
<evidence type="ECO:0000313" key="4">
    <source>
        <dbReference type="Proteomes" id="UP000008130"/>
    </source>
</evidence>
<feature type="domain" description="Chalcone isomerase" evidence="2">
    <location>
        <begin position="51"/>
        <end position="176"/>
    </location>
</feature>
<proteinExistence type="predicted"/>
<dbReference type="AlphaFoldDB" id="F2J0J3"/>
<dbReference type="RefSeq" id="WP_013651978.1">
    <property type="nucleotide sequence ID" value="NC_015259.1"/>
</dbReference>
<evidence type="ECO:0000256" key="1">
    <source>
        <dbReference type="SAM" id="SignalP"/>
    </source>
</evidence>
<evidence type="ECO:0000259" key="2">
    <source>
        <dbReference type="Pfam" id="PF16036"/>
    </source>
</evidence>
<dbReference type="KEGG" id="pgv:SL003B_1232"/>
<dbReference type="Proteomes" id="UP000008130">
    <property type="component" value="Chromosome"/>
</dbReference>
<dbReference type="eggNOG" id="COG3572">
    <property type="taxonomic scope" value="Bacteria"/>
</dbReference>
<dbReference type="HOGENOM" id="CLU_102167_1_0_5"/>
<name>F2J0J3_POLGS</name>
<keyword evidence="1" id="KW-0732">Signal</keyword>
<reference evidence="3 4" key="1">
    <citation type="journal article" date="2011" name="J. Bacteriol.">
        <title>Complete genome sequence of Polymorphum gilvum SL003B-26A1T, a crude oil-degrading bacterium from oil-polluted saline soil.</title>
        <authorList>
            <person name="Li S.G."/>
            <person name="Tang Y.Q."/>
            <person name="Nie Y."/>
            <person name="Cai M."/>
            <person name="Wu X.L."/>
        </authorList>
    </citation>
    <scope>NUCLEOTIDE SEQUENCE [LARGE SCALE GENOMIC DNA]</scope>
    <source>
        <strain evidence="4">LMG 25793 / CGMCC 1.9160 / SL003B-26A1</strain>
    </source>
</reference>
<keyword evidence="4" id="KW-1185">Reference proteome</keyword>
<feature type="chain" id="PRO_5003278874" description="Chalcone isomerase domain-containing protein" evidence="1">
    <location>
        <begin position="27"/>
        <end position="179"/>
    </location>
</feature>
<accession>F2J0J3</accession>
<dbReference type="STRING" id="991905.SL003B_1232"/>
<feature type="signal peptide" evidence="1">
    <location>
        <begin position="1"/>
        <end position="26"/>
    </location>
</feature>
<sequence>MPGPIRIVAVVAVVAALLLASVSARADIGPAARLVPAAELVGKGRLTFLGFTVFDAELYAPQGDYEAGRPFALRLTYLRAFSGAAIARRSAEEMRRQGTRDEARLADWERQMRAIFPDVAPGTSITGVRTAEGHAVFYAGGRRLGAIRDAEFARRFFAIWLGPDSREPALRARLVGARS</sequence>
<evidence type="ECO:0000313" key="3">
    <source>
        <dbReference type="EMBL" id="ADZ69660.1"/>
    </source>
</evidence>
<gene>
    <name evidence="3" type="ordered locus">SL003B_1232</name>
</gene>
<organism evidence="3 4">
    <name type="scientific">Polymorphum gilvum (strain LMG 25793 / CGMCC 1.9160 / SL003B-26A1)</name>
    <dbReference type="NCBI Taxonomy" id="991905"/>
    <lineage>
        <taxon>Bacteria</taxon>
        <taxon>Pseudomonadati</taxon>
        <taxon>Pseudomonadota</taxon>
        <taxon>Alphaproteobacteria</taxon>
        <taxon>Rhodobacterales</taxon>
        <taxon>Paracoccaceae</taxon>
        <taxon>Polymorphum</taxon>
    </lineage>
</organism>
<protein>
    <recommendedName>
        <fullName evidence="2">Chalcone isomerase domain-containing protein</fullName>
    </recommendedName>
</protein>
<dbReference type="InterPro" id="IPR016088">
    <property type="entry name" value="Chalcone_isomerase_3-sand"/>
</dbReference>
<dbReference type="InterPro" id="IPR016087">
    <property type="entry name" value="Chalcone_isomerase"/>
</dbReference>
<dbReference type="OrthoDB" id="8527419at2"/>
<dbReference type="EMBL" id="CP002568">
    <property type="protein sequence ID" value="ADZ69660.1"/>
    <property type="molecule type" value="Genomic_DNA"/>
</dbReference>
<dbReference type="Pfam" id="PF16036">
    <property type="entry name" value="Chalcone_3"/>
    <property type="match status" value="1"/>
</dbReference>